<evidence type="ECO:0000313" key="2">
    <source>
        <dbReference type="EMBL" id="CAH3194746.1"/>
    </source>
</evidence>
<evidence type="ECO:0000313" key="3">
    <source>
        <dbReference type="EMBL" id="CAH3194747.1"/>
    </source>
</evidence>
<reference evidence="2 4" key="1">
    <citation type="submission" date="2022-05" db="EMBL/GenBank/DDBJ databases">
        <authorList>
            <consortium name="Genoscope - CEA"/>
            <person name="William W."/>
        </authorList>
    </citation>
    <scope>NUCLEOTIDE SEQUENCE [LARGE SCALE GENOMIC DNA]</scope>
</reference>
<comment type="caution">
    <text evidence="2">The sequence shown here is derived from an EMBL/GenBank/DDBJ whole genome shotgun (WGS) entry which is preliminary data.</text>
</comment>
<organism evidence="2 4">
    <name type="scientific">Porites evermanni</name>
    <dbReference type="NCBI Taxonomy" id="104178"/>
    <lineage>
        <taxon>Eukaryota</taxon>
        <taxon>Metazoa</taxon>
        <taxon>Cnidaria</taxon>
        <taxon>Anthozoa</taxon>
        <taxon>Hexacorallia</taxon>
        <taxon>Scleractinia</taxon>
        <taxon>Fungiina</taxon>
        <taxon>Poritidae</taxon>
        <taxon>Porites</taxon>
    </lineage>
</organism>
<name>A0ABN8SUE0_9CNID</name>
<dbReference type="SUPFAM" id="SSF47391">
    <property type="entry name" value="Dimerization-anchoring domain of cAMP-dependent PK regulatory subunit"/>
    <property type="match status" value="1"/>
</dbReference>
<dbReference type="Proteomes" id="UP001159427">
    <property type="component" value="Unassembled WGS sequence"/>
</dbReference>
<dbReference type="CDD" id="cd22978">
    <property type="entry name" value="DD_AK5"/>
    <property type="match status" value="1"/>
</dbReference>
<feature type="region of interest" description="Disordered" evidence="1">
    <location>
        <begin position="87"/>
        <end position="113"/>
    </location>
</feature>
<gene>
    <name evidence="2" type="ORF">PEVE_00028524</name>
    <name evidence="3" type="ORF">PEVE_00028525</name>
</gene>
<evidence type="ECO:0000313" key="4">
    <source>
        <dbReference type="Proteomes" id="UP001159427"/>
    </source>
</evidence>
<proteinExistence type="predicted"/>
<dbReference type="EMBL" id="CALNXI010003960">
    <property type="protein sequence ID" value="CAH3194747.1"/>
    <property type="molecule type" value="Genomic_DNA"/>
</dbReference>
<protein>
    <submittedName>
        <fullName evidence="2">Uncharacterized protein</fullName>
    </submittedName>
</protein>
<dbReference type="EMBL" id="CALNXI010003960">
    <property type="protein sequence ID" value="CAH3194746.1"/>
    <property type="molecule type" value="Genomic_DNA"/>
</dbReference>
<evidence type="ECO:0000256" key="1">
    <source>
        <dbReference type="SAM" id="MobiDB-lite"/>
    </source>
</evidence>
<sequence length="147" mass="16620">MTAEESKDYMAKTEVHQLFEGMLTGLLYHKPEDHLAFLENCISLAKTEKDIKWNTFLDVSKKPLPPIPKTDGPIKSEAGDEVRTFTTEPELKTRQPLPPISGQRPSIDDDEKDLTETNILTSESEEEVEVEFSGQRIVFVLGKCKVL</sequence>
<keyword evidence="4" id="KW-1185">Reference proteome</keyword>
<accession>A0ABN8SUE0</accession>